<reference evidence="1 3" key="1">
    <citation type="journal article" date="2016" name="Genome Announc.">
        <title>Complete Genome Sequence of the Amino Acid-Fermenting Clostridium propionicum X2 (DSM 1682).</title>
        <authorList>
            <person name="Poehlein A."/>
            <person name="Schlien K."/>
            <person name="Chowdhury N.P."/>
            <person name="Gottschalk G."/>
            <person name="Buckel W."/>
            <person name="Daniel R."/>
        </authorList>
    </citation>
    <scope>NUCLEOTIDE SEQUENCE [LARGE SCALE GENOMIC DNA]</scope>
    <source>
        <strain evidence="1 3">X2</strain>
    </source>
</reference>
<name>A0A0X8VB65_ANAPI</name>
<reference evidence="2" key="3">
    <citation type="submission" date="2016-11" db="EMBL/GenBank/DDBJ databases">
        <authorList>
            <person name="Varghese N."/>
            <person name="Submissions S."/>
        </authorList>
    </citation>
    <scope>NUCLEOTIDE SEQUENCE</scope>
    <source>
        <strain evidence="2">DSM 1682</strain>
    </source>
</reference>
<reference evidence="4" key="4">
    <citation type="submission" date="2016-11" db="EMBL/GenBank/DDBJ databases">
        <authorList>
            <person name="Jaros S."/>
            <person name="Januszkiewicz K."/>
            <person name="Wedrychowicz H."/>
        </authorList>
    </citation>
    <scope>NUCLEOTIDE SEQUENCE [LARGE SCALE GENOMIC DNA]</scope>
    <source>
        <strain evidence="4">DSM 1682</strain>
    </source>
</reference>
<proteinExistence type="predicted"/>
<organism evidence="2 4">
    <name type="scientific">Anaerotignum propionicum DSM 1682</name>
    <dbReference type="NCBI Taxonomy" id="991789"/>
    <lineage>
        <taxon>Bacteria</taxon>
        <taxon>Bacillati</taxon>
        <taxon>Bacillota</taxon>
        <taxon>Clostridia</taxon>
        <taxon>Lachnospirales</taxon>
        <taxon>Anaerotignaceae</taxon>
        <taxon>Anaerotignum</taxon>
    </lineage>
</organism>
<dbReference type="InterPro" id="IPR006549">
    <property type="entry name" value="HAD-SF_hydro_IIIA"/>
</dbReference>
<dbReference type="EMBL" id="FQUA01000001">
    <property type="protein sequence ID" value="SHE27702.1"/>
    <property type="molecule type" value="Genomic_DNA"/>
</dbReference>
<dbReference type="Proteomes" id="UP000068026">
    <property type="component" value="Chromosome"/>
</dbReference>
<dbReference type="InterPro" id="IPR023214">
    <property type="entry name" value="HAD_sf"/>
</dbReference>
<keyword evidence="3" id="KW-1185">Reference proteome</keyword>
<evidence type="ECO:0000313" key="2">
    <source>
        <dbReference type="EMBL" id="SHE27702.1"/>
    </source>
</evidence>
<gene>
    <name evidence="1" type="ORF">CPRO_02460</name>
    <name evidence="2" type="ORF">SAMN02745151_00107</name>
</gene>
<evidence type="ECO:0000313" key="3">
    <source>
        <dbReference type="Proteomes" id="UP000068026"/>
    </source>
</evidence>
<dbReference type="AlphaFoldDB" id="A0A0X8VB65"/>
<protein>
    <submittedName>
        <fullName evidence="1">Mitochondrial PGP phosphatase</fullName>
    </submittedName>
</protein>
<dbReference type="GO" id="GO:0008962">
    <property type="term" value="F:phosphatidylglycerophosphatase activity"/>
    <property type="evidence" value="ECO:0007669"/>
    <property type="project" value="InterPro"/>
</dbReference>
<dbReference type="SUPFAM" id="SSF56784">
    <property type="entry name" value="HAD-like"/>
    <property type="match status" value="1"/>
</dbReference>
<dbReference type="EMBL" id="CP014223">
    <property type="protein sequence ID" value="AMJ39869.1"/>
    <property type="molecule type" value="Genomic_DNA"/>
</dbReference>
<evidence type="ECO:0000313" key="4">
    <source>
        <dbReference type="Proteomes" id="UP000184204"/>
    </source>
</evidence>
<dbReference type="NCBIfam" id="TIGR01668">
    <property type="entry name" value="YqeG_hyp_ppase"/>
    <property type="match status" value="1"/>
</dbReference>
<sequence>MEKGWSEMILERFFPDIFVKSIYELPLEELKARGIKGLVFDIDNTVAPFDIAEPENDLIELFLYLRKQGFRLCILSNNNKARVRLFNKNLRTLAVHKAGKPGVRKLRQAMKKLKLAPENTAIVGDQVFTDMWCGHRAGLTCILTAPICNRDQLVTKIKRGAEKLVLKEYFKREGK</sequence>
<accession>A0A0X8VB65</accession>
<dbReference type="InterPro" id="IPR010021">
    <property type="entry name" value="PGPP1/Gep4"/>
</dbReference>
<reference evidence="3" key="2">
    <citation type="submission" date="2016-01" db="EMBL/GenBank/DDBJ databases">
        <authorList>
            <person name="Poehlein A."/>
            <person name="Schlien K."/>
            <person name="Gottschalk G."/>
            <person name="Buckel W."/>
            <person name="Daniel R."/>
        </authorList>
    </citation>
    <scope>NUCLEOTIDE SEQUENCE [LARGE SCALE GENOMIC DNA]</scope>
    <source>
        <strain evidence="3">X2</strain>
    </source>
</reference>
<dbReference type="Proteomes" id="UP000184204">
    <property type="component" value="Unassembled WGS sequence"/>
</dbReference>
<dbReference type="Gene3D" id="3.40.50.1000">
    <property type="entry name" value="HAD superfamily/HAD-like"/>
    <property type="match status" value="1"/>
</dbReference>
<dbReference type="InterPro" id="IPR036412">
    <property type="entry name" value="HAD-like_sf"/>
</dbReference>
<dbReference type="NCBIfam" id="TIGR01662">
    <property type="entry name" value="HAD-SF-IIIA"/>
    <property type="match status" value="1"/>
</dbReference>
<dbReference type="Pfam" id="PF13242">
    <property type="entry name" value="Hydrolase_like"/>
    <property type="match status" value="1"/>
</dbReference>
<evidence type="ECO:0000313" key="1">
    <source>
        <dbReference type="EMBL" id="AMJ39869.1"/>
    </source>
</evidence>
<dbReference type="KEGG" id="cpro:CPRO_02460"/>